<dbReference type="EMBL" id="JABFUD020000005">
    <property type="protein sequence ID" value="KAI5079578.1"/>
    <property type="molecule type" value="Genomic_DNA"/>
</dbReference>
<reference evidence="1 2" key="1">
    <citation type="submission" date="2021-01" db="EMBL/GenBank/DDBJ databases">
        <title>Adiantum capillus-veneris genome.</title>
        <authorList>
            <person name="Fang Y."/>
            <person name="Liao Q."/>
        </authorList>
    </citation>
    <scope>NUCLEOTIDE SEQUENCE [LARGE SCALE GENOMIC DNA]</scope>
    <source>
        <strain evidence="1">H3</strain>
        <tissue evidence="1">Leaf</tissue>
    </source>
</reference>
<gene>
    <name evidence="1" type="ORF">GOP47_0005057</name>
</gene>
<sequence>MFKNMGRFTSFIEENYSNYTRFGFLYAIGVATCSSRGPQRPRALQLSCASKKNDFYNKDIPIPIVGKLGLIRKTKRPADLLSFSQRKSGEKAVLSIVSWRSSFCRNVESYGNLLCLSPWKLCFGQLGS</sequence>
<accession>A0A9D4V5I5</accession>
<name>A0A9D4V5I5_ADICA</name>
<evidence type="ECO:0000313" key="2">
    <source>
        <dbReference type="Proteomes" id="UP000886520"/>
    </source>
</evidence>
<organism evidence="1 2">
    <name type="scientific">Adiantum capillus-veneris</name>
    <name type="common">Maidenhair fern</name>
    <dbReference type="NCBI Taxonomy" id="13818"/>
    <lineage>
        <taxon>Eukaryota</taxon>
        <taxon>Viridiplantae</taxon>
        <taxon>Streptophyta</taxon>
        <taxon>Embryophyta</taxon>
        <taxon>Tracheophyta</taxon>
        <taxon>Polypodiopsida</taxon>
        <taxon>Polypodiidae</taxon>
        <taxon>Polypodiales</taxon>
        <taxon>Pteridineae</taxon>
        <taxon>Pteridaceae</taxon>
        <taxon>Vittarioideae</taxon>
        <taxon>Adiantum</taxon>
    </lineage>
</organism>
<evidence type="ECO:0000313" key="1">
    <source>
        <dbReference type="EMBL" id="KAI5079578.1"/>
    </source>
</evidence>
<protein>
    <submittedName>
        <fullName evidence="1">Uncharacterized protein</fullName>
    </submittedName>
</protein>
<dbReference type="AlphaFoldDB" id="A0A9D4V5I5"/>
<keyword evidence="2" id="KW-1185">Reference proteome</keyword>
<dbReference type="Proteomes" id="UP000886520">
    <property type="component" value="Chromosome 5"/>
</dbReference>
<proteinExistence type="predicted"/>
<comment type="caution">
    <text evidence="1">The sequence shown here is derived from an EMBL/GenBank/DDBJ whole genome shotgun (WGS) entry which is preliminary data.</text>
</comment>